<dbReference type="Gene3D" id="3.40.50.150">
    <property type="entry name" value="Vaccinia Virus protein VP39"/>
    <property type="match status" value="1"/>
</dbReference>
<gene>
    <name evidence="4" type="ORF">UFOPK1835_00647</name>
</gene>
<dbReference type="PANTHER" id="PTHR43861:SF1">
    <property type="entry name" value="TRANS-ACONITATE 2-METHYLTRANSFERASE"/>
    <property type="match status" value="1"/>
</dbReference>
<reference evidence="4" key="1">
    <citation type="submission" date="2020-05" db="EMBL/GenBank/DDBJ databases">
        <authorList>
            <person name="Chiriac C."/>
            <person name="Salcher M."/>
            <person name="Ghai R."/>
            <person name="Kavagutti S V."/>
        </authorList>
    </citation>
    <scope>NUCLEOTIDE SEQUENCE</scope>
</reference>
<dbReference type="PANTHER" id="PTHR43861">
    <property type="entry name" value="TRANS-ACONITATE 2-METHYLTRANSFERASE-RELATED"/>
    <property type="match status" value="1"/>
</dbReference>
<evidence type="ECO:0000256" key="2">
    <source>
        <dbReference type="ARBA" id="ARBA00022679"/>
    </source>
</evidence>
<evidence type="ECO:0000256" key="1">
    <source>
        <dbReference type="ARBA" id="ARBA00022603"/>
    </source>
</evidence>
<dbReference type="AlphaFoldDB" id="A0A6J6GSP0"/>
<dbReference type="GO" id="GO:0008168">
    <property type="term" value="F:methyltransferase activity"/>
    <property type="evidence" value="ECO:0007669"/>
    <property type="project" value="UniProtKB-KW"/>
</dbReference>
<evidence type="ECO:0000259" key="3">
    <source>
        <dbReference type="Pfam" id="PF13649"/>
    </source>
</evidence>
<dbReference type="InterPro" id="IPR029063">
    <property type="entry name" value="SAM-dependent_MTases_sf"/>
</dbReference>
<evidence type="ECO:0000313" key="4">
    <source>
        <dbReference type="EMBL" id="CAB4604136.1"/>
    </source>
</evidence>
<dbReference type="CDD" id="cd02440">
    <property type="entry name" value="AdoMet_MTases"/>
    <property type="match status" value="1"/>
</dbReference>
<dbReference type="EMBL" id="CAEZUP010000019">
    <property type="protein sequence ID" value="CAB4604136.1"/>
    <property type="molecule type" value="Genomic_DNA"/>
</dbReference>
<protein>
    <submittedName>
        <fullName evidence="4">Unannotated protein</fullName>
    </submittedName>
</protein>
<keyword evidence="1" id="KW-0489">Methyltransferase</keyword>
<organism evidence="4">
    <name type="scientific">freshwater metagenome</name>
    <dbReference type="NCBI Taxonomy" id="449393"/>
    <lineage>
        <taxon>unclassified sequences</taxon>
        <taxon>metagenomes</taxon>
        <taxon>ecological metagenomes</taxon>
    </lineage>
</organism>
<accession>A0A6J6GSP0</accession>
<sequence length="270" mass="28884">MVHDPAGYGDAFADVYDDWYADFFDTPGAVRALANLSGAGPVLELGVGTGRLAIPLAESGIAVIGIDASAAMLERLRLKNPEGTVDGVLADMAAFGAILRSDPRGLPIGGYPLAFCAFNTFFNLDTEELQTACLAETAAVLSPGGRLVIEAFVPTDPGSVPDRAFAEARVESEREVITSTDHDAQSQTIRGRHIEKLADGHVHVRAWSVRYLSPSQLDELAASAGLELETRHEDWRGLPFTELSQRHVSVYRRLRHPSPVHDPTAGASGA</sequence>
<dbReference type="InterPro" id="IPR041698">
    <property type="entry name" value="Methyltransf_25"/>
</dbReference>
<proteinExistence type="predicted"/>
<dbReference type="GO" id="GO:0032259">
    <property type="term" value="P:methylation"/>
    <property type="evidence" value="ECO:0007669"/>
    <property type="project" value="UniProtKB-KW"/>
</dbReference>
<feature type="domain" description="Methyltransferase" evidence="3">
    <location>
        <begin position="42"/>
        <end position="145"/>
    </location>
</feature>
<name>A0A6J6GSP0_9ZZZZ</name>
<dbReference type="SUPFAM" id="SSF53335">
    <property type="entry name" value="S-adenosyl-L-methionine-dependent methyltransferases"/>
    <property type="match status" value="1"/>
</dbReference>
<dbReference type="Pfam" id="PF13649">
    <property type="entry name" value="Methyltransf_25"/>
    <property type="match status" value="1"/>
</dbReference>
<keyword evidence="2" id="KW-0808">Transferase</keyword>